<organism evidence="4 5">
    <name type="scientific">Clonostachys byssicola</name>
    <dbReference type="NCBI Taxonomy" id="160290"/>
    <lineage>
        <taxon>Eukaryota</taxon>
        <taxon>Fungi</taxon>
        <taxon>Dikarya</taxon>
        <taxon>Ascomycota</taxon>
        <taxon>Pezizomycotina</taxon>
        <taxon>Sordariomycetes</taxon>
        <taxon>Hypocreomycetidae</taxon>
        <taxon>Hypocreales</taxon>
        <taxon>Bionectriaceae</taxon>
        <taxon>Clonostachys</taxon>
    </lineage>
</organism>
<feature type="region of interest" description="Disordered" evidence="2">
    <location>
        <begin position="565"/>
        <end position="607"/>
    </location>
</feature>
<feature type="compositionally biased region" description="Basic and acidic residues" evidence="2">
    <location>
        <begin position="565"/>
        <end position="576"/>
    </location>
</feature>
<dbReference type="AlphaFoldDB" id="A0A9N9Y6S1"/>
<dbReference type="GO" id="GO:0008270">
    <property type="term" value="F:zinc ion binding"/>
    <property type="evidence" value="ECO:0007669"/>
    <property type="project" value="InterPro"/>
</dbReference>
<dbReference type="PANTHER" id="PTHR38791:SF13">
    <property type="entry name" value="ZN(2)-C6 FUNGAL-TYPE DOMAIN-CONTAINING PROTEIN"/>
    <property type="match status" value="1"/>
</dbReference>
<feature type="compositionally biased region" description="Polar residues" evidence="2">
    <location>
        <begin position="587"/>
        <end position="598"/>
    </location>
</feature>
<evidence type="ECO:0000256" key="1">
    <source>
        <dbReference type="ARBA" id="ARBA00023242"/>
    </source>
</evidence>
<dbReference type="EMBL" id="CABFNO020001479">
    <property type="protein sequence ID" value="CAG9991322.1"/>
    <property type="molecule type" value="Genomic_DNA"/>
</dbReference>
<dbReference type="OrthoDB" id="4314040at2759"/>
<accession>A0A9N9Y6S1</accession>
<keyword evidence="5" id="KW-1185">Reference proteome</keyword>
<dbReference type="InterPro" id="IPR036864">
    <property type="entry name" value="Zn2-C6_fun-type_DNA-bd_sf"/>
</dbReference>
<dbReference type="CDD" id="cd00067">
    <property type="entry name" value="GAL4"/>
    <property type="match status" value="1"/>
</dbReference>
<proteinExistence type="predicted"/>
<reference evidence="4" key="1">
    <citation type="submission" date="2021-10" db="EMBL/GenBank/DDBJ databases">
        <authorList>
            <person name="Piombo E."/>
        </authorList>
    </citation>
    <scope>NUCLEOTIDE SEQUENCE</scope>
</reference>
<dbReference type="InterPro" id="IPR053175">
    <property type="entry name" value="DHMBA_Reg_Transcription_Factor"/>
</dbReference>
<dbReference type="PROSITE" id="PS50048">
    <property type="entry name" value="ZN2_CY6_FUNGAL_2"/>
    <property type="match status" value="1"/>
</dbReference>
<dbReference type="SMART" id="SM00066">
    <property type="entry name" value="GAL4"/>
    <property type="match status" value="1"/>
</dbReference>
<evidence type="ECO:0000256" key="2">
    <source>
        <dbReference type="SAM" id="MobiDB-lite"/>
    </source>
</evidence>
<keyword evidence="1" id="KW-0539">Nucleus</keyword>
<name>A0A9N9Y6S1_9HYPO</name>
<dbReference type="PANTHER" id="PTHR38791">
    <property type="entry name" value="ZN(II)2CYS6 TRANSCRIPTION FACTOR (EUROFUNG)-RELATED-RELATED"/>
    <property type="match status" value="1"/>
</dbReference>
<dbReference type="Gene3D" id="4.10.240.10">
    <property type="entry name" value="Zn(2)-C6 fungal-type DNA-binding domain"/>
    <property type="match status" value="1"/>
</dbReference>
<feature type="domain" description="Zn(2)-C6 fungal-type" evidence="3">
    <location>
        <begin position="10"/>
        <end position="38"/>
    </location>
</feature>
<dbReference type="Pfam" id="PF00172">
    <property type="entry name" value="Zn_clus"/>
    <property type="match status" value="1"/>
</dbReference>
<dbReference type="PROSITE" id="PS00463">
    <property type="entry name" value="ZN2_CY6_FUNGAL_1"/>
    <property type="match status" value="1"/>
</dbReference>
<gene>
    <name evidence="4" type="ORF">CBYS24578_00006133</name>
</gene>
<comment type="caution">
    <text evidence="4">The sequence shown here is derived from an EMBL/GenBank/DDBJ whole genome shotgun (WGS) entry which is preliminary data.</text>
</comment>
<dbReference type="Pfam" id="PF11951">
    <property type="entry name" value="Fungal_trans_2"/>
    <property type="match status" value="1"/>
</dbReference>
<dbReference type="InterPro" id="IPR001138">
    <property type="entry name" value="Zn2Cys6_DnaBD"/>
</dbReference>
<evidence type="ECO:0000313" key="5">
    <source>
        <dbReference type="Proteomes" id="UP000754883"/>
    </source>
</evidence>
<dbReference type="GO" id="GO:0000981">
    <property type="term" value="F:DNA-binding transcription factor activity, RNA polymerase II-specific"/>
    <property type="evidence" value="ECO:0007669"/>
    <property type="project" value="InterPro"/>
</dbReference>
<evidence type="ECO:0000313" key="4">
    <source>
        <dbReference type="EMBL" id="CAG9991322.1"/>
    </source>
</evidence>
<dbReference type="Proteomes" id="UP000754883">
    <property type="component" value="Unassembled WGS sequence"/>
</dbReference>
<sequence>MVYCGKPSRGCQMCRTRRIKCDETKPTCNQCAKSRRQCPGYKDEFDLVFRNETQATERRARKASKKGVSLKMIQETGQGQLINRPTTSPEAGNLSLVDTLPQMPIIDQASCHFISNFVLVPRQGSTRGFMEYLVPMLKAESHPQHFRLAFDACALASLGNRVGAGVNIQNMALARYTKALASTYQALRHPEISKQDSTLASILLLGLFENISAKQLGMLAWGSHTEGAIQLVKARGKKQLQSPNGLSLFIAVRTQMIIHTLTSGQPPAMSVEWWMNDAIKDETAAGCQRLNIRVGELRAEVNRLLATLSRLPENIELMLDMIRKCQTIDQEFLAWSRDLPEQFKWRTVTWEDHVPNGDLSRAEVFPGRVDAYQDLWFASILNMMRTSRIILASLVVRCVAWVCAPIDYRTTPEYATAARICVDNISEIISSVPYQLGWFAKRRHLLENTKFSAFGCGKEDAEKGLPGYFLTWPLACVLGQDYATDAQRTWIQGRLEFIGSQLGVRYAHMLNQLKLRIPSMLIRRDGLMAKPYPSGPDFEKLLSGRNADGTATSRDVAKFREAMLQKEKEKEKRQAEAARQIAAKESAASSSGDFNSWMTKPRFEMRQ</sequence>
<dbReference type="InterPro" id="IPR021858">
    <property type="entry name" value="Fun_TF"/>
</dbReference>
<evidence type="ECO:0000259" key="3">
    <source>
        <dbReference type="PROSITE" id="PS50048"/>
    </source>
</evidence>
<dbReference type="SUPFAM" id="SSF57701">
    <property type="entry name" value="Zn2/Cys6 DNA-binding domain"/>
    <property type="match status" value="1"/>
</dbReference>
<protein>
    <recommendedName>
        <fullName evidence="3">Zn(2)-C6 fungal-type domain-containing protein</fullName>
    </recommendedName>
</protein>